<proteinExistence type="predicted"/>
<keyword evidence="3" id="KW-1185">Reference proteome</keyword>
<sequence>MRKNLYITNRTTKPKGRNGVNKLQSSVSNSKFSKIKSKISTKWKNPEKTKIKFQYMTDTKSYRNQYSTLSENVDPNKPAQTGCIDFFSEYMDTSKFYSNVPEEIKKEPDIQNTVEYYKEPSKEDYQEPSPELMKKAQEFHDKLMKNFQKKILKKMHKYKEIKKKLRDEKEIRICKRIRLFNPRYTFSLSKRKLTTILKYWRKYALKRKAYTQNKTKNNLSNFQSSIPDTEITFAKPSNPNPQPISKPSKRSKRRSRRPKRPISRQLRSPAPKFCSKTTPKTPSQAEIETFIKIEDMSTQKPARIVTKKPSANEVLAKIFRSQNLKQKAFSTFRSLL</sequence>
<gene>
    <name evidence="2" type="ORF">ECRASSUSDP1_LOCUS15718</name>
</gene>
<comment type="caution">
    <text evidence="2">The sequence shown here is derived from an EMBL/GenBank/DDBJ whole genome shotgun (WGS) entry which is preliminary data.</text>
</comment>
<accession>A0AAD1XKA6</accession>
<dbReference type="AlphaFoldDB" id="A0AAD1XKA6"/>
<evidence type="ECO:0000313" key="3">
    <source>
        <dbReference type="Proteomes" id="UP001295684"/>
    </source>
</evidence>
<feature type="compositionally biased region" description="Polar residues" evidence="1">
    <location>
        <begin position="1"/>
        <end position="11"/>
    </location>
</feature>
<evidence type="ECO:0000313" key="2">
    <source>
        <dbReference type="EMBL" id="CAI2374366.1"/>
    </source>
</evidence>
<evidence type="ECO:0000256" key="1">
    <source>
        <dbReference type="SAM" id="MobiDB-lite"/>
    </source>
</evidence>
<feature type="region of interest" description="Disordered" evidence="1">
    <location>
        <begin position="230"/>
        <end position="282"/>
    </location>
</feature>
<feature type="compositionally biased region" description="Basic residues" evidence="1">
    <location>
        <begin position="247"/>
        <end position="262"/>
    </location>
</feature>
<organism evidence="2 3">
    <name type="scientific">Euplotes crassus</name>
    <dbReference type="NCBI Taxonomy" id="5936"/>
    <lineage>
        <taxon>Eukaryota</taxon>
        <taxon>Sar</taxon>
        <taxon>Alveolata</taxon>
        <taxon>Ciliophora</taxon>
        <taxon>Intramacronucleata</taxon>
        <taxon>Spirotrichea</taxon>
        <taxon>Hypotrichia</taxon>
        <taxon>Euplotida</taxon>
        <taxon>Euplotidae</taxon>
        <taxon>Moneuplotes</taxon>
    </lineage>
</organism>
<dbReference type="EMBL" id="CAMPGE010015762">
    <property type="protein sequence ID" value="CAI2374366.1"/>
    <property type="molecule type" value="Genomic_DNA"/>
</dbReference>
<name>A0AAD1XKA6_EUPCR</name>
<dbReference type="Proteomes" id="UP001295684">
    <property type="component" value="Unassembled WGS sequence"/>
</dbReference>
<reference evidence="2" key="1">
    <citation type="submission" date="2023-07" db="EMBL/GenBank/DDBJ databases">
        <authorList>
            <consortium name="AG Swart"/>
            <person name="Singh M."/>
            <person name="Singh A."/>
            <person name="Seah K."/>
            <person name="Emmerich C."/>
        </authorList>
    </citation>
    <scope>NUCLEOTIDE SEQUENCE</scope>
    <source>
        <strain evidence="2">DP1</strain>
    </source>
</reference>
<feature type="region of interest" description="Disordered" evidence="1">
    <location>
        <begin position="1"/>
        <end position="23"/>
    </location>
</feature>
<protein>
    <submittedName>
        <fullName evidence="2">Uncharacterized protein</fullName>
    </submittedName>
</protein>